<sequence>MTSAAAHENRETDAPPRRFSRVLVANRGEIAVRVIRACQDEGLTSVAVYAEPDRDAMHVRLADEAVALGGQTAADSYLLIDKIMDAAERSGADAVHPGYGFLSENADFARAVEGAGLVWIGPPPAAIEALGDKVSARRIATAVGAPLAPGTTEPVSGTAEVLEFADEHGLPLAVKAAHGGGGRGIKVARTREEIPELYDSAVREAISAFGRGECFVERFLDRPRHVETQCLADEHGDVVVVSTRDCSLQRRNQKLVEEAPAPFLSDEQNARLVESSKAILKEAGYVGAGTCEFLVGADGTLSFLEVNTRLQVEHPVSEEVTGIDLVREQFRLARGEALGYTDPQVHGHSFEFRINGEDPGRGFLPAPGRLTRFRLPAGPGVRVDTGITEGETVSGAFDSMVAKVIVTGATRLQALQRAARALEEMEIAGMPSVLPFHRAVVKDPAFAPELTAGAEEPSGFDVHTRWIETDFTAQLAPFGGDAQAPHEPESRHTVTVEVNGKRVEVTLPTFATALHTVQDAAQRAGGRRRPRGARRGSGGGAAASSNALTAPMQGTIVKVAVEEGQQVSEGDLVVVMEAMKMEQPLTAHRDGVVKGLAVNAGDSVSAGTAIVTIEDAE</sequence>
<keyword evidence="5 7" id="KW-0067">ATP-binding</keyword>
<dbReference type="RefSeq" id="WP_067188220.1">
    <property type="nucleotide sequence ID" value="NZ_SPKT01000002.1"/>
</dbReference>
<dbReference type="InterPro" id="IPR001882">
    <property type="entry name" value="Biotin_BS"/>
</dbReference>
<dbReference type="Pfam" id="PF00364">
    <property type="entry name" value="Biotin_lipoyl"/>
    <property type="match status" value="1"/>
</dbReference>
<proteinExistence type="predicted"/>
<organism evidence="12 13">
    <name type="scientific">Micrococcus lylae</name>
    <dbReference type="NCBI Taxonomy" id="1273"/>
    <lineage>
        <taxon>Bacteria</taxon>
        <taxon>Bacillati</taxon>
        <taxon>Actinomycetota</taxon>
        <taxon>Actinomycetes</taxon>
        <taxon>Micrococcales</taxon>
        <taxon>Micrococcaceae</taxon>
        <taxon>Micrococcus</taxon>
    </lineage>
</organism>
<dbReference type="InterPro" id="IPR013815">
    <property type="entry name" value="ATP_grasp_subdomain_1"/>
</dbReference>
<dbReference type="InterPro" id="IPR050856">
    <property type="entry name" value="Biotin_carboxylase_complex"/>
</dbReference>
<dbReference type="InterPro" id="IPR011053">
    <property type="entry name" value="Single_hybrid_motif"/>
</dbReference>
<feature type="domain" description="ATP-grasp" evidence="10">
    <location>
        <begin position="137"/>
        <end position="334"/>
    </location>
</feature>
<evidence type="ECO:0000259" key="9">
    <source>
        <dbReference type="PROSITE" id="PS50968"/>
    </source>
</evidence>
<dbReference type="InterPro" id="IPR011761">
    <property type="entry name" value="ATP-grasp"/>
</dbReference>
<feature type="compositionally biased region" description="Basic residues" evidence="8">
    <location>
        <begin position="525"/>
        <end position="534"/>
    </location>
</feature>
<dbReference type="PROSITE" id="PS50975">
    <property type="entry name" value="ATP_GRASP"/>
    <property type="match status" value="1"/>
</dbReference>
<name>A0ABY2K692_9MICC</name>
<dbReference type="SUPFAM" id="SSF52440">
    <property type="entry name" value="PreATP-grasp domain"/>
    <property type="match status" value="1"/>
</dbReference>
<evidence type="ECO:0000256" key="2">
    <source>
        <dbReference type="ARBA" id="ARBA00013263"/>
    </source>
</evidence>
<dbReference type="Pfam" id="PF02786">
    <property type="entry name" value="CPSase_L_D2"/>
    <property type="match status" value="1"/>
</dbReference>
<dbReference type="Pfam" id="PF02785">
    <property type="entry name" value="Biotin_carb_C"/>
    <property type="match status" value="1"/>
</dbReference>
<evidence type="ECO:0000256" key="3">
    <source>
        <dbReference type="ARBA" id="ARBA00022598"/>
    </source>
</evidence>
<dbReference type="InterPro" id="IPR005482">
    <property type="entry name" value="Biotin_COase_C"/>
</dbReference>
<accession>A0ABY2K692</accession>
<dbReference type="Pfam" id="PF00289">
    <property type="entry name" value="Biotin_carb_N"/>
    <property type="match status" value="1"/>
</dbReference>
<evidence type="ECO:0000259" key="10">
    <source>
        <dbReference type="PROSITE" id="PS50975"/>
    </source>
</evidence>
<evidence type="ECO:0000256" key="6">
    <source>
        <dbReference type="ARBA" id="ARBA00023267"/>
    </source>
</evidence>
<dbReference type="PROSITE" id="PS00867">
    <property type="entry name" value="CPSASE_2"/>
    <property type="match status" value="1"/>
</dbReference>
<keyword evidence="3" id="KW-0436">Ligase</keyword>
<dbReference type="PANTHER" id="PTHR18866">
    <property type="entry name" value="CARBOXYLASE:PYRUVATE/ACETYL-COA/PROPIONYL-COA CARBOXYLASE"/>
    <property type="match status" value="1"/>
</dbReference>
<dbReference type="InterPro" id="IPR016185">
    <property type="entry name" value="PreATP-grasp_dom_sf"/>
</dbReference>
<dbReference type="PROSITE" id="PS50979">
    <property type="entry name" value="BC"/>
    <property type="match status" value="1"/>
</dbReference>
<evidence type="ECO:0000256" key="5">
    <source>
        <dbReference type="ARBA" id="ARBA00022840"/>
    </source>
</evidence>
<feature type="domain" description="Lipoyl-binding" evidence="9">
    <location>
        <begin position="539"/>
        <end position="614"/>
    </location>
</feature>
<feature type="region of interest" description="Disordered" evidence="8">
    <location>
        <begin position="519"/>
        <end position="547"/>
    </location>
</feature>
<keyword evidence="13" id="KW-1185">Reference proteome</keyword>
<dbReference type="PANTHER" id="PTHR18866:SF33">
    <property type="entry name" value="METHYLCROTONOYL-COA CARBOXYLASE SUBUNIT ALPHA, MITOCHONDRIAL-RELATED"/>
    <property type="match status" value="1"/>
</dbReference>
<dbReference type="SUPFAM" id="SSF56059">
    <property type="entry name" value="Glutathione synthetase ATP-binding domain-like"/>
    <property type="match status" value="1"/>
</dbReference>
<keyword evidence="6" id="KW-0092">Biotin</keyword>
<evidence type="ECO:0000313" key="13">
    <source>
        <dbReference type="Proteomes" id="UP000297477"/>
    </source>
</evidence>
<dbReference type="PROSITE" id="PS50968">
    <property type="entry name" value="BIOTINYL_LIPOYL"/>
    <property type="match status" value="1"/>
</dbReference>
<dbReference type="Gene3D" id="3.30.1490.20">
    <property type="entry name" value="ATP-grasp fold, A domain"/>
    <property type="match status" value="1"/>
</dbReference>
<dbReference type="Gene3D" id="2.40.50.100">
    <property type="match status" value="1"/>
</dbReference>
<dbReference type="InterPro" id="IPR011764">
    <property type="entry name" value="Biotin_carboxylation_dom"/>
</dbReference>
<dbReference type="Proteomes" id="UP000297477">
    <property type="component" value="Unassembled WGS sequence"/>
</dbReference>
<dbReference type="InterPro" id="IPR011054">
    <property type="entry name" value="Rudment_hybrid_motif"/>
</dbReference>
<dbReference type="InterPro" id="IPR005481">
    <property type="entry name" value="BC-like_N"/>
</dbReference>
<dbReference type="SMART" id="SM00878">
    <property type="entry name" value="Biotin_carb_C"/>
    <property type="match status" value="1"/>
</dbReference>
<feature type="domain" description="Biotin carboxylation" evidence="11">
    <location>
        <begin position="18"/>
        <end position="461"/>
    </location>
</feature>
<protein>
    <recommendedName>
        <fullName evidence="2">biotin carboxylase</fullName>
        <ecNumber evidence="2">6.3.4.14</ecNumber>
    </recommendedName>
</protein>
<evidence type="ECO:0000256" key="8">
    <source>
        <dbReference type="SAM" id="MobiDB-lite"/>
    </source>
</evidence>
<dbReference type="EC" id="6.3.4.14" evidence="2"/>
<dbReference type="EMBL" id="SPKT01000002">
    <property type="protein sequence ID" value="TFI01205.1"/>
    <property type="molecule type" value="Genomic_DNA"/>
</dbReference>
<evidence type="ECO:0000256" key="1">
    <source>
        <dbReference type="ARBA" id="ARBA00001953"/>
    </source>
</evidence>
<dbReference type="Gene3D" id="3.30.470.20">
    <property type="entry name" value="ATP-grasp fold, B domain"/>
    <property type="match status" value="1"/>
</dbReference>
<gene>
    <name evidence="12" type="ORF">E4A49_01760</name>
</gene>
<dbReference type="SUPFAM" id="SSF51246">
    <property type="entry name" value="Rudiment single hybrid motif"/>
    <property type="match status" value="1"/>
</dbReference>
<reference evidence="12 13" key="1">
    <citation type="submission" date="2019-03" db="EMBL/GenBank/DDBJ databases">
        <title>Reclassification of Micrococcus aloeverae and Micrococcus yunnanensis as later heterotypic synonyms of Micrococcus luteus.</title>
        <authorList>
            <person name="Huang C.-H."/>
        </authorList>
    </citation>
    <scope>NUCLEOTIDE SEQUENCE [LARGE SCALE GENOMIC DNA]</scope>
    <source>
        <strain evidence="12 13">BCRC 12151</strain>
    </source>
</reference>
<evidence type="ECO:0000259" key="11">
    <source>
        <dbReference type="PROSITE" id="PS50979"/>
    </source>
</evidence>
<dbReference type="PROSITE" id="PS00188">
    <property type="entry name" value="BIOTIN"/>
    <property type="match status" value="1"/>
</dbReference>
<comment type="caution">
    <text evidence="12">The sequence shown here is derived from an EMBL/GenBank/DDBJ whole genome shotgun (WGS) entry which is preliminary data.</text>
</comment>
<dbReference type="SUPFAM" id="SSF51230">
    <property type="entry name" value="Single hybrid motif"/>
    <property type="match status" value="1"/>
</dbReference>
<evidence type="ECO:0000313" key="12">
    <source>
        <dbReference type="EMBL" id="TFI01205.1"/>
    </source>
</evidence>
<comment type="cofactor">
    <cofactor evidence="1">
        <name>biotin</name>
        <dbReference type="ChEBI" id="CHEBI:57586"/>
    </cofactor>
</comment>
<evidence type="ECO:0000256" key="7">
    <source>
        <dbReference type="PROSITE-ProRule" id="PRU00409"/>
    </source>
</evidence>
<dbReference type="InterPro" id="IPR005479">
    <property type="entry name" value="CPAse_ATP-bd"/>
</dbReference>
<keyword evidence="4 7" id="KW-0547">Nucleotide-binding</keyword>
<dbReference type="CDD" id="cd06850">
    <property type="entry name" value="biotinyl_domain"/>
    <property type="match status" value="1"/>
</dbReference>
<dbReference type="Gene3D" id="3.40.50.20">
    <property type="match status" value="1"/>
</dbReference>
<evidence type="ECO:0000256" key="4">
    <source>
        <dbReference type="ARBA" id="ARBA00022741"/>
    </source>
</evidence>
<dbReference type="InterPro" id="IPR000089">
    <property type="entry name" value="Biotin_lipoyl"/>
</dbReference>